<protein>
    <submittedName>
        <fullName evidence="4">Uncharacterized protein</fullName>
    </submittedName>
</protein>
<name>A0A8S4PWQ4_OWEFU</name>
<feature type="region of interest" description="Disordered" evidence="2">
    <location>
        <begin position="1"/>
        <end position="25"/>
    </location>
</feature>
<evidence type="ECO:0000256" key="2">
    <source>
        <dbReference type="SAM" id="MobiDB-lite"/>
    </source>
</evidence>
<keyword evidence="3" id="KW-1133">Transmembrane helix</keyword>
<proteinExistence type="predicted"/>
<evidence type="ECO:0000256" key="3">
    <source>
        <dbReference type="SAM" id="Phobius"/>
    </source>
</evidence>
<keyword evidence="3" id="KW-0812">Transmembrane</keyword>
<dbReference type="InterPro" id="IPR050328">
    <property type="entry name" value="Dev_Immune_Receptor"/>
</dbReference>
<dbReference type="PANTHER" id="PTHR24373">
    <property type="entry name" value="SLIT RELATED LEUCINE-RICH REPEAT NEURONAL PROTEIN"/>
    <property type="match status" value="1"/>
</dbReference>
<feature type="transmembrane region" description="Helical" evidence="3">
    <location>
        <begin position="109"/>
        <end position="129"/>
    </location>
</feature>
<dbReference type="Gene3D" id="3.80.10.10">
    <property type="entry name" value="Ribonuclease Inhibitor"/>
    <property type="match status" value="2"/>
</dbReference>
<gene>
    <name evidence="4" type="ORF">OFUS_LOCUS22473</name>
</gene>
<feature type="compositionally biased region" description="Polar residues" evidence="2">
    <location>
        <begin position="1"/>
        <end position="23"/>
    </location>
</feature>
<evidence type="ECO:0000313" key="4">
    <source>
        <dbReference type="EMBL" id="CAH1798316.1"/>
    </source>
</evidence>
<sequence>MEDPTPTYSNLLPRTNANGNQGDIPNERQRLIAQSDHEERSYTRPSANIIPRDLYPRLDAILSQENIPREYQSLNEQSNEGRTSTMPNVITKDADERSCATSSVTRKSVIIIIKVVVVLAASIGIGVYFSQHHETYDCTASCVITNSMIDCRSRHCNVVPSRLFNSSYSTIDLSGNDINNVPELAFIRAPMVEVILLNSSNVMSISMKAFFGLFHIMSLNLSDNQLHTILYNTFNGMSFPNDLYGECRESRGLSWNECSVNLKSNPIESIELGAFQDSQGLRVFLGATDSMTVQTDAFMFGGVYDIVFDSIKELRLARNAFHAIIQSRFITILNSTIPMVVSDTFGGINGLESLVVANCTIGHVSRKAFGGITFSGNSDSPTNITIMYSLIHSSFSQDSFQGSNMKEIIFQMNHLTGFKAFAFRGLATEKLIFKENTNLNQIGQDSFANIEEVKQGIYFHDNDITAIQSNSFQNSKENTNWNQ</sequence>
<dbReference type="AlphaFoldDB" id="A0A8S4PWQ4"/>
<dbReference type="OrthoDB" id="10669622at2759"/>
<keyword evidence="5" id="KW-1185">Reference proteome</keyword>
<feature type="non-terminal residue" evidence="4">
    <location>
        <position position="1"/>
    </location>
</feature>
<dbReference type="SUPFAM" id="SSF52058">
    <property type="entry name" value="L domain-like"/>
    <property type="match status" value="1"/>
</dbReference>
<keyword evidence="1" id="KW-0732">Signal</keyword>
<accession>A0A8S4PWQ4</accession>
<comment type="caution">
    <text evidence="4">The sequence shown here is derived from an EMBL/GenBank/DDBJ whole genome shotgun (WGS) entry which is preliminary data.</text>
</comment>
<dbReference type="EMBL" id="CAIIXF020000011">
    <property type="protein sequence ID" value="CAH1798316.1"/>
    <property type="molecule type" value="Genomic_DNA"/>
</dbReference>
<feature type="compositionally biased region" description="Polar residues" evidence="2">
    <location>
        <begin position="73"/>
        <end position="88"/>
    </location>
</feature>
<keyword evidence="3" id="KW-0472">Membrane</keyword>
<evidence type="ECO:0000256" key="1">
    <source>
        <dbReference type="ARBA" id="ARBA00022729"/>
    </source>
</evidence>
<evidence type="ECO:0000313" key="5">
    <source>
        <dbReference type="Proteomes" id="UP000749559"/>
    </source>
</evidence>
<organism evidence="4 5">
    <name type="scientific">Owenia fusiformis</name>
    <name type="common">Polychaete worm</name>
    <dbReference type="NCBI Taxonomy" id="6347"/>
    <lineage>
        <taxon>Eukaryota</taxon>
        <taxon>Metazoa</taxon>
        <taxon>Spiralia</taxon>
        <taxon>Lophotrochozoa</taxon>
        <taxon>Annelida</taxon>
        <taxon>Polychaeta</taxon>
        <taxon>Sedentaria</taxon>
        <taxon>Canalipalpata</taxon>
        <taxon>Sabellida</taxon>
        <taxon>Oweniida</taxon>
        <taxon>Oweniidae</taxon>
        <taxon>Owenia</taxon>
    </lineage>
</organism>
<feature type="region of interest" description="Disordered" evidence="2">
    <location>
        <begin position="73"/>
        <end position="97"/>
    </location>
</feature>
<dbReference type="Proteomes" id="UP000749559">
    <property type="component" value="Unassembled WGS sequence"/>
</dbReference>
<dbReference type="InterPro" id="IPR032675">
    <property type="entry name" value="LRR_dom_sf"/>
</dbReference>
<dbReference type="GO" id="GO:0031012">
    <property type="term" value="C:extracellular matrix"/>
    <property type="evidence" value="ECO:0007669"/>
    <property type="project" value="TreeGrafter"/>
</dbReference>
<dbReference type="PANTHER" id="PTHR24373:SF370">
    <property type="entry name" value="FISH-LIPS, ISOFORM E"/>
    <property type="match status" value="1"/>
</dbReference>
<reference evidence="4" key="1">
    <citation type="submission" date="2022-03" db="EMBL/GenBank/DDBJ databases">
        <authorList>
            <person name="Martin C."/>
        </authorList>
    </citation>
    <scope>NUCLEOTIDE SEQUENCE</scope>
</reference>
<dbReference type="GO" id="GO:0005615">
    <property type="term" value="C:extracellular space"/>
    <property type="evidence" value="ECO:0007669"/>
    <property type="project" value="TreeGrafter"/>
</dbReference>